<protein>
    <submittedName>
        <fullName evidence="1">Uncharacterized protein</fullName>
    </submittedName>
</protein>
<reference evidence="1 2" key="1">
    <citation type="submission" date="2009-10" db="EMBL/GenBank/DDBJ databases">
        <authorList>
            <person name="Weinstock G."/>
            <person name="Sodergren E."/>
            <person name="Clifton S."/>
            <person name="Fulton L."/>
            <person name="Fulton B."/>
            <person name="Courtney L."/>
            <person name="Fronick C."/>
            <person name="Harrison M."/>
            <person name="Strong C."/>
            <person name="Farmer C."/>
            <person name="Delahaunty K."/>
            <person name="Markovic C."/>
            <person name="Hall O."/>
            <person name="Minx P."/>
            <person name="Tomlinson C."/>
            <person name="Mitreva M."/>
            <person name="Nelson J."/>
            <person name="Hou S."/>
            <person name="Wollam A."/>
            <person name="Pepin K.H."/>
            <person name="Johnson M."/>
            <person name="Bhonagiri V."/>
            <person name="Nash W.E."/>
            <person name="Warren W."/>
            <person name="Chinwalla A."/>
            <person name="Mardis E.R."/>
            <person name="Wilson R.K."/>
        </authorList>
    </citation>
    <scope>NUCLEOTIDE SEQUENCE [LARGE SCALE GENOMIC DNA]</scope>
    <source>
        <strain evidence="1 2">ATCC 14685</strain>
    </source>
</reference>
<gene>
    <name evidence="1" type="ORF">NEICINOT_03835</name>
</gene>
<dbReference type="STRING" id="546262.NEICINOT_03835"/>
<comment type="caution">
    <text evidence="1">The sequence shown here is derived from an EMBL/GenBank/DDBJ whole genome shotgun (WGS) entry which is preliminary data.</text>
</comment>
<evidence type="ECO:0000313" key="1">
    <source>
        <dbReference type="EMBL" id="EEZ71999.1"/>
    </source>
</evidence>
<evidence type="ECO:0000313" key="2">
    <source>
        <dbReference type="Proteomes" id="UP000003294"/>
    </source>
</evidence>
<name>D0W2F2_NEICI</name>
<organism evidence="1 2">
    <name type="scientific">Neisseria cinerea ATCC 14685</name>
    <dbReference type="NCBI Taxonomy" id="546262"/>
    <lineage>
        <taxon>Bacteria</taxon>
        <taxon>Pseudomonadati</taxon>
        <taxon>Pseudomonadota</taxon>
        <taxon>Betaproteobacteria</taxon>
        <taxon>Neisseriales</taxon>
        <taxon>Neisseriaceae</taxon>
        <taxon>Neisseria</taxon>
    </lineage>
</organism>
<dbReference type="EMBL" id="ACDY02000004">
    <property type="protein sequence ID" value="EEZ71999.1"/>
    <property type="molecule type" value="Genomic_DNA"/>
</dbReference>
<proteinExistence type="predicted"/>
<accession>D0W2F2</accession>
<dbReference type="AlphaFoldDB" id="D0W2F2"/>
<dbReference type="Proteomes" id="UP000003294">
    <property type="component" value="Unassembled WGS sequence"/>
</dbReference>
<sequence>MYFRLKIEICFHNFTPCCAHPLHKITFCRYLPNRLKICVKRAYN</sequence>